<proteinExistence type="predicted"/>
<dbReference type="EMBL" id="CM026432">
    <property type="protein sequence ID" value="KAG0556314.1"/>
    <property type="molecule type" value="Genomic_DNA"/>
</dbReference>
<protein>
    <submittedName>
        <fullName evidence="1">Uncharacterized protein</fullName>
    </submittedName>
</protein>
<gene>
    <name evidence="1" type="ORF">KC19_11G043300</name>
</gene>
<dbReference type="AlphaFoldDB" id="A0A8T0GD85"/>
<evidence type="ECO:0000313" key="1">
    <source>
        <dbReference type="EMBL" id="KAG0556314.1"/>
    </source>
</evidence>
<accession>A0A8T0GD85</accession>
<evidence type="ECO:0000313" key="2">
    <source>
        <dbReference type="Proteomes" id="UP000822688"/>
    </source>
</evidence>
<reference evidence="1 2" key="1">
    <citation type="submission" date="2020-06" db="EMBL/GenBank/DDBJ databases">
        <title>WGS assembly of Ceratodon purpureus strain R40.</title>
        <authorList>
            <person name="Carey S.B."/>
            <person name="Jenkins J."/>
            <person name="Shu S."/>
            <person name="Lovell J.T."/>
            <person name="Sreedasyam A."/>
            <person name="Maumus F."/>
            <person name="Tiley G.P."/>
            <person name="Fernandez-Pozo N."/>
            <person name="Barry K."/>
            <person name="Chen C."/>
            <person name="Wang M."/>
            <person name="Lipzen A."/>
            <person name="Daum C."/>
            <person name="Saski C.A."/>
            <person name="Payton A.C."/>
            <person name="Mcbreen J.C."/>
            <person name="Conrad R.E."/>
            <person name="Kollar L.M."/>
            <person name="Olsson S."/>
            <person name="Huttunen S."/>
            <person name="Landis J.B."/>
            <person name="Wickett N.J."/>
            <person name="Johnson M.G."/>
            <person name="Rensing S.A."/>
            <person name="Grimwood J."/>
            <person name="Schmutz J."/>
            <person name="Mcdaniel S.F."/>
        </authorList>
    </citation>
    <scope>NUCLEOTIDE SEQUENCE [LARGE SCALE GENOMIC DNA]</scope>
    <source>
        <strain evidence="1 2">R40</strain>
    </source>
</reference>
<name>A0A8T0GD85_CERPU</name>
<comment type="caution">
    <text evidence="1">The sequence shown here is derived from an EMBL/GenBank/DDBJ whole genome shotgun (WGS) entry which is preliminary data.</text>
</comment>
<keyword evidence="2" id="KW-1185">Reference proteome</keyword>
<dbReference type="Proteomes" id="UP000822688">
    <property type="component" value="Chromosome 11"/>
</dbReference>
<sequence length="54" mass="5922">MSRHDEWPRAGSSVDDAHFFFSFASDPDHVVAKCSVMNLSSSSANLSWVLQGAH</sequence>
<organism evidence="1 2">
    <name type="scientific">Ceratodon purpureus</name>
    <name type="common">Fire moss</name>
    <name type="synonym">Dicranum purpureum</name>
    <dbReference type="NCBI Taxonomy" id="3225"/>
    <lineage>
        <taxon>Eukaryota</taxon>
        <taxon>Viridiplantae</taxon>
        <taxon>Streptophyta</taxon>
        <taxon>Embryophyta</taxon>
        <taxon>Bryophyta</taxon>
        <taxon>Bryophytina</taxon>
        <taxon>Bryopsida</taxon>
        <taxon>Dicranidae</taxon>
        <taxon>Pseudoditrichales</taxon>
        <taxon>Ditrichaceae</taxon>
        <taxon>Ceratodon</taxon>
    </lineage>
</organism>